<dbReference type="RefSeq" id="WP_126484625.1">
    <property type="nucleotide sequence ID" value="NZ_RXNS01000011.1"/>
</dbReference>
<reference evidence="6 7" key="1">
    <citation type="submission" date="2018-12" db="EMBL/GenBank/DDBJ databases">
        <authorList>
            <person name="Yu L."/>
        </authorList>
    </citation>
    <scope>NUCLEOTIDE SEQUENCE [LARGE SCALE GENOMIC DNA]</scope>
    <source>
        <strain evidence="6 7">11S</strain>
    </source>
</reference>
<proteinExistence type="predicted"/>
<dbReference type="PANTHER" id="PTHR35371">
    <property type="entry name" value="INNER MEMBRANE PROTEIN"/>
    <property type="match status" value="1"/>
</dbReference>
<accession>A0A3S0HRZ4</accession>
<keyword evidence="3 5" id="KW-1133">Transmembrane helix</keyword>
<feature type="transmembrane region" description="Helical" evidence="5">
    <location>
        <begin position="63"/>
        <end position="91"/>
    </location>
</feature>
<dbReference type="SUPFAM" id="SSF161084">
    <property type="entry name" value="MAPEG domain-like"/>
    <property type="match status" value="1"/>
</dbReference>
<comment type="caution">
    <text evidence="6">The sequence shown here is derived from an EMBL/GenBank/DDBJ whole genome shotgun (WGS) entry which is preliminary data.</text>
</comment>
<dbReference type="Proteomes" id="UP000267400">
    <property type="component" value="Unassembled WGS sequence"/>
</dbReference>
<evidence type="ECO:0000313" key="7">
    <source>
        <dbReference type="Proteomes" id="UP000267400"/>
    </source>
</evidence>
<dbReference type="PANTHER" id="PTHR35371:SF1">
    <property type="entry name" value="BLR7753 PROTEIN"/>
    <property type="match status" value="1"/>
</dbReference>
<gene>
    <name evidence="6" type="ORF">EKG36_12680</name>
</gene>
<evidence type="ECO:0000256" key="2">
    <source>
        <dbReference type="ARBA" id="ARBA00022692"/>
    </source>
</evidence>
<feature type="transmembrane region" description="Helical" evidence="5">
    <location>
        <begin position="6"/>
        <end position="25"/>
    </location>
</feature>
<evidence type="ECO:0000256" key="4">
    <source>
        <dbReference type="ARBA" id="ARBA00023136"/>
    </source>
</evidence>
<organism evidence="6 7">
    <name type="scientific">Halomonas nitroreducens</name>
    <dbReference type="NCBI Taxonomy" id="447425"/>
    <lineage>
        <taxon>Bacteria</taxon>
        <taxon>Pseudomonadati</taxon>
        <taxon>Pseudomonadota</taxon>
        <taxon>Gammaproteobacteria</taxon>
        <taxon>Oceanospirillales</taxon>
        <taxon>Halomonadaceae</taxon>
        <taxon>Halomonas</taxon>
    </lineage>
</organism>
<dbReference type="AlphaFoldDB" id="A0A3S0HRZ4"/>
<dbReference type="GO" id="GO:0016020">
    <property type="term" value="C:membrane"/>
    <property type="evidence" value="ECO:0007669"/>
    <property type="project" value="UniProtKB-SubCell"/>
</dbReference>
<dbReference type="OrthoDB" id="513661at2"/>
<evidence type="ECO:0000256" key="5">
    <source>
        <dbReference type="SAM" id="Phobius"/>
    </source>
</evidence>
<keyword evidence="4 5" id="KW-0472">Membrane</keyword>
<dbReference type="InterPro" id="IPR001129">
    <property type="entry name" value="Membr-assoc_MAPEG"/>
</dbReference>
<name>A0A3S0HRZ4_9GAMM</name>
<keyword evidence="2 5" id="KW-0812">Transmembrane</keyword>
<evidence type="ECO:0000313" key="6">
    <source>
        <dbReference type="EMBL" id="RTR02447.1"/>
    </source>
</evidence>
<evidence type="ECO:0000256" key="3">
    <source>
        <dbReference type="ARBA" id="ARBA00022989"/>
    </source>
</evidence>
<dbReference type="Pfam" id="PF01124">
    <property type="entry name" value="MAPEG"/>
    <property type="match status" value="1"/>
</dbReference>
<keyword evidence="7" id="KW-1185">Reference proteome</keyword>
<dbReference type="Gene3D" id="1.20.120.550">
    <property type="entry name" value="Membrane associated eicosanoid/glutathione metabolism-like domain"/>
    <property type="match status" value="1"/>
</dbReference>
<comment type="subcellular location">
    <subcellularLocation>
        <location evidence="1">Membrane</location>
    </subcellularLocation>
</comment>
<sequence length="142" mass="15130">MPLILYVLFVVSLLPILLAWVGALYRVRQFGRLDNHHPRGQQARLTGVGARVNAAQANAWESLAVFAAVCVIAIGSGLDLAGLDGAAWLFLACRLLHPLLYAANLAWWRSGVYATGMAACLYIVWRAASQGGNGALASLGQV</sequence>
<evidence type="ECO:0000256" key="1">
    <source>
        <dbReference type="ARBA" id="ARBA00004370"/>
    </source>
</evidence>
<protein>
    <submittedName>
        <fullName evidence="6">MAPEG family protein</fullName>
    </submittedName>
</protein>
<dbReference type="InterPro" id="IPR023352">
    <property type="entry name" value="MAPEG-like_dom_sf"/>
</dbReference>
<dbReference type="EMBL" id="RXNS01000011">
    <property type="protein sequence ID" value="RTR02447.1"/>
    <property type="molecule type" value="Genomic_DNA"/>
</dbReference>